<evidence type="ECO:0000313" key="2">
    <source>
        <dbReference type="Proteomes" id="UP000019487"/>
    </source>
</evidence>
<dbReference type="OrthoDB" id="5420711at2759"/>
<evidence type="ECO:0000313" key="1">
    <source>
        <dbReference type="EMBL" id="ESZ96430.1"/>
    </source>
</evidence>
<keyword evidence="2" id="KW-1185">Reference proteome</keyword>
<reference evidence="1 2" key="1">
    <citation type="journal article" date="2014" name="Genome Announc.">
        <title>Draft genome sequence of Sclerotinia borealis, a psychrophilic plant pathogenic fungus.</title>
        <authorList>
            <person name="Mardanov A.V."/>
            <person name="Beletsky A.V."/>
            <person name="Kadnikov V.V."/>
            <person name="Ignatov A.N."/>
            <person name="Ravin N.V."/>
        </authorList>
    </citation>
    <scope>NUCLEOTIDE SEQUENCE [LARGE SCALE GENOMIC DNA]</scope>
    <source>
        <strain evidence="2">F-4157</strain>
    </source>
</reference>
<protein>
    <submittedName>
        <fullName evidence="1">Uncharacterized protein</fullName>
    </submittedName>
</protein>
<accession>W9CPL5</accession>
<dbReference type="HOGENOM" id="CLU_062455_0_0_1"/>
<gene>
    <name evidence="1" type="ORF">SBOR_3162</name>
</gene>
<dbReference type="AlphaFoldDB" id="W9CPL5"/>
<proteinExistence type="predicted"/>
<dbReference type="EMBL" id="AYSA01000137">
    <property type="protein sequence ID" value="ESZ96430.1"/>
    <property type="molecule type" value="Genomic_DNA"/>
</dbReference>
<dbReference type="InterPro" id="IPR038883">
    <property type="entry name" value="AN11006-like"/>
</dbReference>
<comment type="caution">
    <text evidence="1">The sequence shown here is derived from an EMBL/GenBank/DDBJ whole genome shotgun (WGS) entry which is preliminary data.</text>
</comment>
<organism evidence="1 2">
    <name type="scientific">Sclerotinia borealis (strain F-4128)</name>
    <dbReference type="NCBI Taxonomy" id="1432307"/>
    <lineage>
        <taxon>Eukaryota</taxon>
        <taxon>Fungi</taxon>
        <taxon>Dikarya</taxon>
        <taxon>Ascomycota</taxon>
        <taxon>Pezizomycotina</taxon>
        <taxon>Leotiomycetes</taxon>
        <taxon>Helotiales</taxon>
        <taxon>Sclerotiniaceae</taxon>
        <taxon>Sclerotinia</taxon>
    </lineage>
</organism>
<name>W9CPL5_SCLBF</name>
<dbReference type="Proteomes" id="UP000019487">
    <property type="component" value="Unassembled WGS sequence"/>
</dbReference>
<sequence>MAGIETPSPFMSIPSEIRVMIYELLFDDKNNKVFEIRSQNPDVYANRANHPLRSSYAIDHSLMRQRALTTYQLCTDVEMHTSIMSVNRKIYGETTHLLYGNRTFSFYKDIEAIVPFFSDLTPGTRFLVQDISLFKQGFVFCRESNRCEWSNLCEFLRDQMQLRGLRLIVEGGRPRIGWDESMQYTSAEFKTLSSVAYEPLEWALQLLEIKGIQKLDITSEIHTIPPPSHSPSMAFFGAFSASIDNGFAEYLRQELIGV</sequence>
<dbReference type="PANTHER" id="PTHR42085:SF2">
    <property type="entry name" value="F-BOX DOMAIN-CONTAINING PROTEIN"/>
    <property type="match status" value="1"/>
</dbReference>
<dbReference type="PANTHER" id="PTHR42085">
    <property type="entry name" value="F-BOX DOMAIN-CONTAINING PROTEIN"/>
    <property type="match status" value="1"/>
</dbReference>